<dbReference type="EMBL" id="MWPV01000003">
    <property type="protein sequence ID" value="OUL57498.1"/>
    <property type="molecule type" value="Genomic_DNA"/>
</dbReference>
<dbReference type="AlphaFoldDB" id="A0A244CPJ7"/>
<feature type="region of interest" description="Disordered" evidence="1">
    <location>
        <begin position="1"/>
        <end position="32"/>
    </location>
</feature>
<proteinExistence type="predicted"/>
<keyword evidence="3" id="KW-1185">Reference proteome</keyword>
<dbReference type="OrthoDB" id="6315915at2"/>
<feature type="region of interest" description="Disordered" evidence="1">
    <location>
        <begin position="48"/>
        <end position="92"/>
    </location>
</feature>
<evidence type="ECO:0000313" key="3">
    <source>
        <dbReference type="Proteomes" id="UP000194841"/>
    </source>
</evidence>
<protein>
    <submittedName>
        <fullName evidence="2">Uncharacterized protein</fullName>
    </submittedName>
</protein>
<evidence type="ECO:0000256" key="1">
    <source>
        <dbReference type="SAM" id="MobiDB-lite"/>
    </source>
</evidence>
<name>A0A244CPJ7_PSEDV</name>
<evidence type="ECO:0000313" key="2">
    <source>
        <dbReference type="EMBL" id="OUL57498.1"/>
    </source>
</evidence>
<reference evidence="2 3" key="1">
    <citation type="submission" date="2017-02" db="EMBL/GenBank/DDBJ databases">
        <title>Pseudoalteromonas ulvae TC14 Genome.</title>
        <authorList>
            <person name="Molmeret M."/>
        </authorList>
    </citation>
    <scope>NUCLEOTIDE SEQUENCE [LARGE SCALE GENOMIC DNA]</scope>
    <source>
        <strain evidence="2">TC14</strain>
    </source>
</reference>
<gene>
    <name evidence="2" type="ORF">B1199_10500</name>
</gene>
<dbReference type="Proteomes" id="UP000194841">
    <property type="component" value="Unassembled WGS sequence"/>
</dbReference>
<accession>A0A244CPJ7</accession>
<comment type="caution">
    <text evidence="2">The sequence shown here is derived from an EMBL/GenBank/DDBJ whole genome shotgun (WGS) entry which is preliminary data.</text>
</comment>
<sequence>MNTSIAPSTNTPQSAGSERLSTSQAEPFNQLPSLQQLTADVVSISDQATDLQRLPQEEPTSQRERNAEQGNEVVRVSSTIGQSSSQGKLNADQASKLYNEIAALL</sequence>
<feature type="compositionally biased region" description="Polar residues" evidence="1">
    <location>
        <begin position="76"/>
        <end position="88"/>
    </location>
</feature>
<dbReference type="RefSeq" id="WP_086744080.1">
    <property type="nucleotide sequence ID" value="NZ_MWPV01000003.1"/>
</dbReference>
<organism evidence="2 3">
    <name type="scientific">Pseudoalteromonas ulvae</name>
    <dbReference type="NCBI Taxonomy" id="107327"/>
    <lineage>
        <taxon>Bacteria</taxon>
        <taxon>Pseudomonadati</taxon>
        <taxon>Pseudomonadota</taxon>
        <taxon>Gammaproteobacteria</taxon>
        <taxon>Alteromonadales</taxon>
        <taxon>Pseudoalteromonadaceae</taxon>
        <taxon>Pseudoalteromonas</taxon>
    </lineage>
</organism>